<feature type="transmembrane region" description="Helical" evidence="1">
    <location>
        <begin position="15"/>
        <end position="34"/>
    </location>
</feature>
<evidence type="ECO:0000313" key="3">
    <source>
        <dbReference type="Proteomes" id="UP000315534"/>
    </source>
</evidence>
<dbReference type="InterPro" id="IPR038389">
    <property type="entry name" value="PSMG2_sf"/>
</dbReference>
<evidence type="ECO:0008006" key="4">
    <source>
        <dbReference type="Google" id="ProtNLM"/>
    </source>
</evidence>
<gene>
    <name evidence="2" type="ORF">E3J38_02855</name>
</gene>
<accession>A0A523XT68</accession>
<dbReference type="PANTHER" id="PTHR35610">
    <property type="entry name" value="3-ISOPROPYLMALATE DEHYDRATASE-RELATED"/>
    <property type="match status" value="1"/>
</dbReference>
<name>A0A523XT68_UNCT6</name>
<keyword evidence="1" id="KW-1133">Transmembrane helix</keyword>
<keyword evidence="1" id="KW-0812">Transmembrane</keyword>
<organism evidence="2 3">
    <name type="scientific">candidate division TA06 bacterium</name>
    <dbReference type="NCBI Taxonomy" id="2250710"/>
    <lineage>
        <taxon>Bacteria</taxon>
        <taxon>Bacteria division TA06</taxon>
    </lineage>
</organism>
<dbReference type="Gene3D" id="3.40.50.10900">
    <property type="entry name" value="PAC-like subunit"/>
    <property type="match status" value="1"/>
</dbReference>
<sequence>MGIRLYEEPKLKDPVLIASWPGIGNIGIIAVNYLRQMVKARELGEIEPWDFFDPRRVLIEGGLLKELEFPSSKFYFQRTKNRDLMFFVGEQQPTETGTPYPGGRKVLEIANLVLDVALRFGCRRVYVSGAALAPIHHTARPRVWAVPNSESLVSEVRSYENTVLMSDVEGRGGQGSITGLNGLLLGVAKKRGLEAVCVLGEIPFYLQGLAMVYPKASKSVLEVLTKILEIEIDFSTLDKMVAQVEQGIGNLEEQFYQQTPPEVAERIRTWLESFKHKPAESRPITEEDQKWLKEHIDELFKRGGEEDDRPL</sequence>
<dbReference type="EMBL" id="SOIP01000172">
    <property type="protein sequence ID" value="TET82049.1"/>
    <property type="molecule type" value="Genomic_DNA"/>
</dbReference>
<protein>
    <recommendedName>
        <fullName evidence="4">PAC2 family protein</fullName>
    </recommendedName>
</protein>
<dbReference type="PANTHER" id="PTHR35610:SF7">
    <property type="entry name" value="3-ISOPROPYLMALATE DEHYDRATASE"/>
    <property type="match status" value="1"/>
</dbReference>
<dbReference type="SUPFAM" id="SSF159659">
    <property type="entry name" value="Cgl1923-like"/>
    <property type="match status" value="1"/>
</dbReference>
<keyword evidence="1" id="KW-0472">Membrane</keyword>
<evidence type="ECO:0000256" key="1">
    <source>
        <dbReference type="SAM" id="Phobius"/>
    </source>
</evidence>
<dbReference type="Pfam" id="PF09754">
    <property type="entry name" value="PAC2"/>
    <property type="match status" value="1"/>
</dbReference>
<dbReference type="InterPro" id="IPR019151">
    <property type="entry name" value="Proteasome_assmbl_chaperone_2"/>
</dbReference>
<evidence type="ECO:0000313" key="2">
    <source>
        <dbReference type="EMBL" id="TET82049.1"/>
    </source>
</evidence>
<proteinExistence type="predicted"/>
<reference evidence="2 3" key="1">
    <citation type="submission" date="2019-03" db="EMBL/GenBank/DDBJ databases">
        <title>Metabolic potential of uncultured bacteria and archaea associated with petroleum seepage in deep-sea sediments.</title>
        <authorList>
            <person name="Dong X."/>
            <person name="Hubert C."/>
        </authorList>
    </citation>
    <scope>NUCLEOTIDE SEQUENCE [LARGE SCALE GENOMIC DNA]</scope>
    <source>
        <strain evidence="2">E29_bin36</strain>
    </source>
</reference>
<comment type="caution">
    <text evidence="2">The sequence shown here is derived from an EMBL/GenBank/DDBJ whole genome shotgun (WGS) entry which is preliminary data.</text>
</comment>
<dbReference type="Proteomes" id="UP000315534">
    <property type="component" value="Unassembled WGS sequence"/>
</dbReference>
<dbReference type="AlphaFoldDB" id="A0A523XT68"/>